<keyword evidence="9 12" id="KW-1133">Transmembrane helix</keyword>
<dbReference type="SUPFAM" id="SSF103481">
    <property type="entry name" value="Multidrug resistance efflux transporter EmrE"/>
    <property type="match status" value="1"/>
</dbReference>
<keyword evidence="4 12" id="KW-0444">Lipid biosynthesis</keyword>
<evidence type="ECO:0000313" key="17">
    <source>
        <dbReference type="EMBL" id="VFS86888.1"/>
    </source>
</evidence>
<keyword evidence="2 12" id="KW-0813">Transport</keyword>
<dbReference type="Gene3D" id="1.10.3730.20">
    <property type="match status" value="1"/>
</dbReference>
<keyword evidence="3 12" id="KW-1003">Cell membrane</keyword>
<dbReference type="EMBL" id="CP062916">
    <property type="protein sequence ID" value="QPF09106.1"/>
    <property type="molecule type" value="Genomic_DNA"/>
</dbReference>
<dbReference type="GeneID" id="57502495"/>
<dbReference type="RefSeq" id="WP_041143085.1">
    <property type="nucleotide sequence ID" value="NZ_BJNO01000010.1"/>
</dbReference>
<reference evidence="15 20" key="2">
    <citation type="submission" date="2020-10" db="EMBL/GenBank/DDBJ databases">
        <title>Resistance determinants and their genetic context in bacteria from a longitudinal study of pigs reared under conventional and antibiotic-free husbandry practices.</title>
        <authorList>
            <person name="Poulin-Laprade D."/>
            <person name="Brouard J.-S."/>
            <person name="Gagnon N."/>
            <person name="Turcotte A."/>
            <person name="Langlois A."/>
            <person name="Matte J.J."/>
            <person name="Carrillo C.D."/>
            <person name="Zaheer R."/>
            <person name="McAllister T."/>
            <person name="Topp E."/>
            <person name="Talbot G."/>
        </authorList>
    </citation>
    <scope>NUCLEOTIDE SEQUENCE [LARGE SCALE GENOMIC DNA]</scope>
    <source>
        <strain evidence="15 20">Res13-Abat-PEB01-P1-04-A</strain>
    </source>
</reference>
<keyword evidence="18" id="KW-1185">Reference proteome</keyword>
<proteinExistence type="inferred from homology"/>
<dbReference type="PANTHER" id="PTHR30561">
    <property type="entry name" value="SMR FAMILY PROTON-DEPENDENT DRUG EFFLUX TRANSPORTER SUGE"/>
    <property type="match status" value="1"/>
</dbReference>
<evidence type="ECO:0000256" key="3">
    <source>
        <dbReference type="ARBA" id="ARBA00022475"/>
    </source>
</evidence>
<dbReference type="GO" id="GO:1901505">
    <property type="term" value="F:carbohydrate derivative transmembrane transporter activity"/>
    <property type="evidence" value="ECO:0007669"/>
    <property type="project" value="InterPro"/>
</dbReference>
<evidence type="ECO:0000259" key="14">
    <source>
        <dbReference type="Pfam" id="PF00892"/>
    </source>
</evidence>
<evidence type="ECO:0000256" key="12">
    <source>
        <dbReference type="HAMAP-Rule" id="MF_01869"/>
    </source>
</evidence>
<feature type="transmembrane region" description="Helical" evidence="12">
    <location>
        <begin position="92"/>
        <end position="109"/>
    </location>
</feature>
<dbReference type="OrthoDB" id="6058674at2"/>
<dbReference type="UniPathway" id="UPA00030"/>
<comment type="subcellular location">
    <subcellularLocation>
        <location evidence="12">Cell inner membrane</location>
        <topology evidence="12">Multi-pass membrane protein</topology>
    </subcellularLocation>
    <subcellularLocation>
        <location evidence="1">Cell membrane</location>
        <topology evidence="1">Multi-pass membrane protein</topology>
    </subcellularLocation>
</comment>
<name>A0A1V2BN52_RAOTE</name>
<keyword evidence="5 12" id="KW-0997">Cell inner membrane</keyword>
<evidence type="ECO:0000256" key="8">
    <source>
        <dbReference type="ARBA" id="ARBA00022985"/>
    </source>
</evidence>
<evidence type="ECO:0000256" key="13">
    <source>
        <dbReference type="SAM" id="SignalP"/>
    </source>
</evidence>
<evidence type="ECO:0000256" key="1">
    <source>
        <dbReference type="ARBA" id="ARBA00004651"/>
    </source>
</evidence>
<feature type="signal peptide" evidence="13">
    <location>
        <begin position="1"/>
        <end position="16"/>
    </location>
</feature>
<gene>
    <name evidence="12 15" type="primary">arnE</name>
    <name evidence="15" type="ORF">IMO34_01335</name>
    <name evidence="17" type="ORF">NCTC13038_05467</name>
    <name evidence="16" type="ORF">NCTC9997_00584</name>
</gene>
<evidence type="ECO:0000313" key="18">
    <source>
        <dbReference type="Proteomes" id="UP000267630"/>
    </source>
</evidence>
<dbReference type="AlphaFoldDB" id="A0A1V2BN52"/>
<evidence type="ECO:0000256" key="9">
    <source>
        <dbReference type="ARBA" id="ARBA00022989"/>
    </source>
</evidence>
<dbReference type="EMBL" id="CAADJG010000002">
    <property type="protein sequence ID" value="VFS86888.1"/>
    <property type="molecule type" value="Genomic_DNA"/>
</dbReference>
<dbReference type="NCBIfam" id="NF011625">
    <property type="entry name" value="PRK15051.1"/>
    <property type="match status" value="1"/>
</dbReference>
<keyword evidence="7 12" id="KW-0812">Transmembrane</keyword>
<keyword evidence="6 12" id="KW-0441">Lipid A biosynthesis</keyword>
<dbReference type="Proteomes" id="UP000267630">
    <property type="component" value="Chromosome 3"/>
</dbReference>
<dbReference type="Pfam" id="PF00892">
    <property type="entry name" value="EamA"/>
    <property type="match status" value="1"/>
</dbReference>
<dbReference type="EMBL" id="LR134253">
    <property type="protein sequence ID" value="VED45652.1"/>
    <property type="molecule type" value="Genomic_DNA"/>
</dbReference>
<feature type="transmembrane region" description="Helical" evidence="12">
    <location>
        <begin position="37"/>
        <end position="59"/>
    </location>
</feature>
<dbReference type="InterPro" id="IPR000620">
    <property type="entry name" value="EamA_dom"/>
</dbReference>
<evidence type="ECO:0000256" key="5">
    <source>
        <dbReference type="ARBA" id="ARBA00022519"/>
    </source>
</evidence>
<feature type="domain" description="EamA" evidence="14">
    <location>
        <begin position="9"/>
        <end position="108"/>
    </location>
</feature>
<keyword evidence="8 12" id="KW-0448">Lipopolysaccharide biosynthesis</keyword>
<sequence length="112" mass="11996">MSIWICLALASLLSCAGQLCQKQATRPSKSGRRGRHILGWLGLALLALGGGMLLWLSVLQAIPVSIAYPMLSLNFVWVTLAAWGVWHEPVARRHWVGVGLIVVGIAVLGSSV</sequence>
<keyword evidence="10 12" id="KW-0443">Lipid metabolism</keyword>
<evidence type="ECO:0000313" key="20">
    <source>
        <dbReference type="Proteomes" id="UP000594500"/>
    </source>
</evidence>
<dbReference type="InterPro" id="IPR022883">
    <property type="entry name" value="Flippase_ArnE"/>
</dbReference>
<protein>
    <recommendedName>
        <fullName evidence="12">Probable 4-amino-4-deoxy-L-arabinose-phosphoundecaprenol flippase subunit ArnE</fullName>
        <shortName evidence="12">L-Ara4N-phosphoundecaprenol flippase subunit ArnE</shortName>
    </recommendedName>
    <alternativeName>
        <fullName evidence="12">Undecaprenyl phosphate-aminoarabinose flippase subunit ArnE</fullName>
    </alternativeName>
</protein>
<reference evidence="16 18" key="1">
    <citation type="submission" date="2018-12" db="EMBL/GenBank/DDBJ databases">
        <authorList>
            <consortium name="Pathogen Informatics"/>
        </authorList>
    </citation>
    <scope>NUCLEOTIDE SEQUENCE [LARGE SCALE GENOMIC DNA]</scope>
    <source>
        <strain evidence="17 19">NCTC13038</strain>
        <strain evidence="16 18">NCTC9997</strain>
    </source>
</reference>
<dbReference type="InterPro" id="IPR000390">
    <property type="entry name" value="Small_drug/metabolite_transptr"/>
</dbReference>
<evidence type="ECO:0000256" key="2">
    <source>
        <dbReference type="ARBA" id="ARBA00022448"/>
    </source>
</evidence>
<comment type="similarity">
    <text evidence="12">Belongs to the ArnE family.</text>
</comment>
<feature type="chain" id="PRO_5042342209" description="Probable 4-amino-4-deoxy-L-arabinose-phosphoundecaprenol flippase subunit ArnE" evidence="13">
    <location>
        <begin position="17"/>
        <end position="112"/>
    </location>
</feature>
<keyword evidence="13" id="KW-0732">Signal</keyword>
<dbReference type="HAMAP" id="MF_01869">
    <property type="entry name" value="Flippase_ArnE"/>
    <property type="match status" value="1"/>
</dbReference>
<evidence type="ECO:0000256" key="6">
    <source>
        <dbReference type="ARBA" id="ARBA00022556"/>
    </source>
</evidence>
<accession>A0A1V2BN52</accession>
<evidence type="ECO:0000313" key="19">
    <source>
        <dbReference type="Proteomes" id="UP000332594"/>
    </source>
</evidence>
<evidence type="ECO:0000313" key="16">
    <source>
        <dbReference type="EMBL" id="VED45652.1"/>
    </source>
</evidence>
<dbReference type="GO" id="GO:0009103">
    <property type="term" value="P:lipopolysaccharide biosynthetic process"/>
    <property type="evidence" value="ECO:0007669"/>
    <property type="project" value="UniProtKB-UniRule"/>
</dbReference>
<dbReference type="FunFam" id="1.10.3730.20:FF:000002">
    <property type="entry name" value="Probable 4-amino-4-deoxy-L-arabinose-phosphoundecaprenol flippase subunit ArnE"/>
    <property type="match status" value="1"/>
</dbReference>
<dbReference type="Proteomes" id="UP000594500">
    <property type="component" value="Chromosome"/>
</dbReference>
<comment type="pathway">
    <text evidence="12">Bacterial outer membrane biogenesis; lipopolysaccharide biosynthesis.</text>
</comment>
<evidence type="ECO:0000256" key="11">
    <source>
        <dbReference type="ARBA" id="ARBA00023136"/>
    </source>
</evidence>
<comment type="subunit">
    <text evidence="12">Heterodimer of ArnE and ArnF.</text>
</comment>
<dbReference type="GO" id="GO:0009245">
    <property type="term" value="P:lipid A biosynthetic process"/>
    <property type="evidence" value="ECO:0007669"/>
    <property type="project" value="UniProtKB-UniRule"/>
</dbReference>
<evidence type="ECO:0000256" key="4">
    <source>
        <dbReference type="ARBA" id="ARBA00022516"/>
    </source>
</evidence>
<keyword evidence="11 12" id="KW-0472">Membrane</keyword>
<dbReference type="InterPro" id="IPR037185">
    <property type="entry name" value="EmrE-like"/>
</dbReference>
<dbReference type="Proteomes" id="UP000332594">
    <property type="component" value="Unassembled WGS sequence"/>
</dbReference>
<organism evidence="15 20">
    <name type="scientific">Raoultella terrigena</name>
    <name type="common">Klebsiella terrigena</name>
    <dbReference type="NCBI Taxonomy" id="577"/>
    <lineage>
        <taxon>Bacteria</taxon>
        <taxon>Pseudomonadati</taxon>
        <taxon>Pseudomonadota</taxon>
        <taxon>Gammaproteobacteria</taxon>
        <taxon>Enterobacterales</taxon>
        <taxon>Enterobacteriaceae</taxon>
        <taxon>Klebsiella/Raoultella group</taxon>
        <taxon>Raoultella</taxon>
    </lineage>
</organism>
<comment type="function">
    <text evidence="12">Translocates 4-amino-4-deoxy-L-arabinose-phosphoundecaprenol (alpha-L-Ara4N-phosphoundecaprenol) from the cytoplasmic to the periplasmic side of the inner membrane.</text>
</comment>
<evidence type="ECO:0000256" key="7">
    <source>
        <dbReference type="ARBA" id="ARBA00022692"/>
    </source>
</evidence>
<dbReference type="PANTHER" id="PTHR30561:SF23">
    <property type="entry name" value="4-AMINO-4-DEOXY-L-ARABINOSE-PHOSPHOUNDECAPRENOL FLIPPASE SUBUNIT ARNE-RELATED"/>
    <property type="match status" value="1"/>
</dbReference>
<dbReference type="GO" id="GO:0005886">
    <property type="term" value="C:plasma membrane"/>
    <property type="evidence" value="ECO:0007669"/>
    <property type="project" value="UniProtKB-SubCell"/>
</dbReference>
<evidence type="ECO:0000256" key="10">
    <source>
        <dbReference type="ARBA" id="ARBA00023098"/>
    </source>
</evidence>
<evidence type="ECO:0000313" key="15">
    <source>
        <dbReference type="EMBL" id="QPF09106.1"/>
    </source>
</evidence>
<feature type="transmembrane region" description="Helical" evidence="12">
    <location>
        <begin position="66"/>
        <end position="86"/>
    </location>
</feature>